<accession>A0A9P3H7V0</accession>
<dbReference type="Pfam" id="PF13646">
    <property type="entry name" value="HEAT_2"/>
    <property type="match status" value="4"/>
</dbReference>
<name>A0A9P3H7V0_9FUNG</name>
<dbReference type="PANTHER" id="PTHR12697">
    <property type="entry name" value="PBS LYASE HEAT-LIKE PROTEIN"/>
    <property type="match status" value="1"/>
</dbReference>
<dbReference type="EMBL" id="BQFW01000006">
    <property type="protein sequence ID" value="GJJ71736.1"/>
    <property type="molecule type" value="Genomic_DNA"/>
</dbReference>
<dbReference type="SUPFAM" id="SSF48371">
    <property type="entry name" value="ARM repeat"/>
    <property type="match status" value="2"/>
</dbReference>
<evidence type="ECO:0000259" key="3">
    <source>
        <dbReference type="Pfam" id="PF23948"/>
    </source>
</evidence>
<reference evidence="4" key="2">
    <citation type="journal article" date="2022" name="Microbiol. Resour. Announc.">
        <title>Whole-Genome Sequence of Entomortierella parvispora E1425, a Mucoromycotan Fungus Associated with Burkholderiaceae-Related Endosymbiotic Bacteria.</title>
        <authorList>
            <person name="Herlambang A."/>
            <person name="Guo Y."/>
            <person name="Takashima Y."/>
            <person name="Narisawa K."/>
            <person name="Ohta H."/>
            <person name="Nishizawa T."/>
        </authorList>
    </citation>
    <scope>NUCLEOTIDE SEQUENCE</scope>
    <source>
        <strain evidence="4">E1425</strain>
    </source>
</reference>
<dbReference type="InterPro" id="IPR055496">
    <property type="entry name" value="DUF7068"/>
</dbReference>
<keyword evidence="5" id="KW-1185">Reference proteome</keyword>
<reference evidence="4" key="1">
    <citation type="submission" date="2021-11" db="EMBL/GenBank/DDBJ databases">
        <authorList>
            <person name="Herlambang A."/>
            <person name="Guo Y."/>
            <person name="Takashima Y."/>
            <person name="Nishizawa T."/>
        </authorList>
    </citation>
    <scope>NUCLEOTIDE SEQUENCE</scope>
    <source>
        <strain evidence="4">E1425</strain>
    </source>
</reference>
<dbReference type="Pfam" id="PF05729">
    <property type="entry name" value="NACHT"/>
    <property type="match status" value="1"/>
</dbReference>
<dbReference type="InterPro" id="IPR027417">
    <property type="entry name" value="P-loop_NTPase"/>
</dbReference>
<dbReference type="PANTHER" id="PTHR12697:SF5">
    <property type="entry name" value="DEOXYHYPUSINE HYDROXYLASE"/>
    <property type="match status" value="1"/>
</dbReference>
<organism evidence="4 5">
    <name type="scientific">Entomortierella parvispora</name>
    <dbReference type="NCBI Taxonomy" id="205924"/>
    <lineage>
        <taxon>Eukaryota</taxon>
        <taxon>Fungi</taxon>
        <taxon>Fungi incertae sedis</taxon>
        <taxon>Mucoromycota</taxon>
        <taxon>Mortierellomycotina</taxon>
        <taxon>Mortierellomycetes</taxon>
        <taxon>Mortierellales</taxon>
        <taxon>Mortierellaceae</taxon>
        <taxon>Entomortierella</taxon>
    </lineage>
</organism>
<dbReference type="InterPro" id="IPR007111">
    <property type="entry name" value="NACHT_NTPase"/>
</dbReference>
<dbReference type="OrthoDB" id="5988362at2759"/>
<dbReference type="Pfam" id="PF23948">
    <property type="entry name" value="ARM_5"/>
    <property type="match status" value="1"/>
</dbReference>
<proteinExistence type="predicted"/>
<dbReference type="InterPro" id="IPR011989">
    <property type="entry name" value="ARM-like"/>
</dbReference>
<evidence type="ECO:0000313" key="4">
    <source>
        <dbReference type="EMBL" id="GJJ71736.1"/>
    </source>
</evidence>
<comment type="caution">
    <text evidence="4">The sequence shown here is derived from an EMBL/GenBank/DDBJ whole genome shotgun (WGS) entry which is preliminary data.</text>
</comment>
<dbReference type="GO" id="GO:0016491">
    <property type="term" value="F:oxidoreductase activity"/>
    <property type="evidence" value="ECO:0007669"/>
    <property type="project" value="TreeGrafter"/>
</dbReference>
<feature type="domain" description="NACHT" evidence="1">
    <location>
        <begin position="744"/>
        <end position="866"/>
    </location>
</feature>
<sequence length="1921" mass="212569">MPLSAQDALRQAKTEIEYARKSRSSRLIIIKHYRSTKKILDEVDVARADAGTLREMITAFLDFTAILDHLGDNQRADKCRRRADALSYYLSLVGPGFSQAIVQAGIAYWSSLASSSRIVALVAATSTSTESVINTVSASRQPTPPPAGQPTLLPLQAASSLSAAGSTSATSPLFSTNVNPVPFVCRLPELGEPFQTTIQLAYGLAVVHPSVQENDLSPEALQWRHSTLNNRDEKGRLETISLRVIEAFAKDTMKDANAVAEVVQLTPVINKDHSRFLLKVLIDTINQSEILHLHSLEGLAKAIKGAASGSIDSDDLLAILRSLHKRLRSTHSASQHNQLLLIAVSRVLDAMADAHIGDVDRIDLHEPLKDFLQESESVENPYMAFQIQYAMQALINVSDDESIWHAGFRRVWLVLKGGAGLAKIADPTEIKDTLEGLETLYEAGKGGIRFFKDALKAIKDRENPTFTVKEGLKFKRAWYRAVRIAESYLQSGRLIQFEALVTTAPCRHQLMFQWGICQLLEQFIADPQWDLEARKGAVEFLGALYKDNSIWKRHKEVNLVIFDALTNIVSNNEAVKSLLEEMRKQNPGLKPFANVQSPPWNNTRPGNPTEHATPTITLLKAVQERNTRHAKLESMTEAPTRPRVDDIDSVLRAYHAPDLVILRVSRNELDLETCFVNLAIVVAPEHRKKEKEDLKKRAAVFHRISSVEKVEKHRYAGIDPSGRTFRRTPIARSKEGHPKKNFVWIPLRQLRGLRSRTLEGLFCEKVFVAQNREDRQVALAQALVISAESGKVLFILDGLDEIVTDTEGAEAKTFKSFLKALLEQQHVVITSRPSGVDSKLLPPIDLELETIGFSQQNVNDFLDKVLEPDASKTVQDFIQRTPLIQGLVNIPVQLDVICFSWISLPTDSTAVTMTGLYQLMVRKLWCKDALRLKKTIGGKALTEQHVNRFTPRKIDGLMATELQHLGYLAFKGMKNKHQIEFDEDALLSAFEDLEDNTEDNQQISPPQALEDMKQTSFLHTADVGVGGNGDPQQAWYFLHLTFQEYFAATWIVRHFNHRQIHSKAGMMTKDQATEFVHQNKYNPQYEIVWSMVVGLLEGEPLEDFFGLFQGEPRDLIGGRHQQILASCLNEARTQLNSSAVVDLDTELRNWLRFEMQTCQHEYYSRSMLGSQIAFPDVSLVETLSSVPSWMATLIQTLEVRSVLSQSAVDFLITALKNEDYDVRNLAESELCKRTSLNEPAIQSLIAALMDDDWGVRSSAKSILGNQSTLTESAIESLLAVLKDDDWGVRSSVQSVFGKQSMLSGRAVQSFIAALTDDDWRVRSSAASALALKADYWKVRSSAVSILGTQSTLKGSAIQSLIAALKDENDDVRSSAASALGNQSTLTDSAIQSLVAALNDENWGVGSLAASILGKQSTLTEPAIQSLIAALANDNWKVFGSVTVSKQSTLSESAVRSLIVLLKNDDCRVRSSAVLILVTQSTLTGPVIKSLIAALMNDGWGVRSSAALALGKQTRLTDSAIRSLNAALKCCHWKVRFSVATALGNRSMLTVPVIQSLFAAIKDDDWRVRSSAQLALEKQSKLTESAIQSLIVALKDEAEDVRSLAQSLLAKQSTLSESAIQSLIAALKDDDWRVRYSVQLVLENQSMLSESVIQSLIGALKDEVREVRSSAASILGKQSILTESVIGSLTVALGDDYWKVRSLAVSILGAQPMWTGSVLQSVVAALEDEDQDVRSSAASALGKQSTLPESVTQSLISALQDDHWKIRTSAQLALENQTALTESAVQRLIAALEHDVKDVHVAAETIIAKQSTLTRSVIQSLVAALRHDEQRVRDLAFHILQSQFASTGHALLYLTEEETASQYERHLFSYSCGRVLSFQVRPNGLYFYTEQGALHVELNDQERLDVISSAFRSVQQRFGLIP</sequence>
<evidence type="ECO:0000259" key="1">
    <source>
        <dbReference type="Pfam" id="PF05729"/>
    </source>
</evidence>
<evidence type="ECO:0000259" key="2">
    <source>
        <dbReference type="Pfam" id="PF23238"/>
    </source>
</evidence>
<gene>
    <name evidence="4" type="ORF">EMPS_04093</name>
</gene>
<dbReference type="Pfam" id="PF23238">
    <property type="entry name" value="DUF7068"/>
    <property type="match status" value="1"/>
</dbReference>
<evidence type="ECO:0000313" key="5">
    <source>
        <dbReference type="Proteomes" id="UP000827284"/>
    </source>
</evidence>
<dbReference type="InterPro" id="IPR056251">
    <property type="entry name" value="Arm_rpt_dom"/>
</dbReference>
<dbReference type="InterPro" id="IPR004155">
    <property type="entry name" value="PBS_lyase_HEAT"/>
</dbReference>
<dbReference type="SMART" id="SM00567">
    <property type="entry name" value="EZ_HEAT"/>
    <property type="match status" value="12"/>
</dbReference>
<dbReference type="Gene3D" id="1.25.10.10">
    <property type="entry name" value="Leucine-rich Repeat Variant"/>
    <property type="match status" value="5"/>
</dbReference>
<evidence type="ECO:0008006" key="6">
    <source>
        <dbReference type="Google" id="ProtNLM"/>
    </source>
</evidence>
<feature type="domain" description="DUF7068" evidence="2">
    <location>
        <begin position="872"/>
        <end position="907"/>
    </location>
</feature>
<protein>
    <recommendedName>
        <fullName evidence="6">NACHT domain-containing protein</fullName>
    </recommendedName>
</protein>
<dbReference type="Proteomes" id="UP000827284">
    <property type="component" value="Unassembled WGS sequence"/>
</dbReference>
<feature type="domain" description="Arm-like repeat" evidence="3">
    <location>
        <begin position="226"/>
        <end position="589"/>
    </location>
</feature>
<dbReference type="InterPro" id="IPR016024">
    <property type="entry name" value="ARM-type_fold"/>
</dbReference>
<dbReference type="Gene3D" id="3.40.50.300">
    <property type="entry name" value="P-loop containing nucleotide triphosphate hydrolases"/>
    <property type="match status" value="1"/>
</dbReference>